<evidence type="ECO:0000256" key="1">
    <source>
        <dbReference type="SAM" id="Coils"/>
    </source>
</evidence>
<proteinExistence type="predicted"/>
<dbReference type="Proteomes" id="UP000006621">
    <property type="component" value="Chromosome"/>
</dbReference>
<keyword evidence="5" id="KW-1185">Reference proteome</keyword>
<feature type="coiled-coil region" evidence="1">
    <location>
        <begin position="59"/>
        <end position="86"/>
    </location>
</feature>
<keyword evidence="2" id="KW-0812">Transmembrane</keyword>
<dbReference type="FunFam" id="2.70.70.10:FF:000006">
    <property type="entry name" value="M23 family peptidase"/>
    <property type="match status" value="1"/>
</dbReference>
<dbReference type="OrthoDB" id="5623881at2"/>
<dbReference type="InterPro" id="IPR050570">
    <property type="entry name" value="Cell_wall_metabolism_enzyme"/>
</dbReference>
<keyword evidence="1" id="KW-0175">Coiled coil</keyword>
<dbReference type="Gene3D" id="2.70.70.10">
    <property type="entry name" value="Glucose Permease (Domain IIA)"/>
    <property type="match status" value="1"/>
</dbReference>
<feature type="transmembrane region" description="Helical" evidence="2">
    <location>
        <begin position="27"/>
        <end position="50"/>
    </location>
</feature>
<keyword evidence="2" id="KW-0472">Membrane</keyword>
<dbReference type="KEGG" id="fsi:Flexsi_2214"/>
<name>F8E5Z4_FLESM</name>
<dbReference type="PANTHER" id="PTHR21666:SF270">
    <property type="entry name" value="MUREIN HYDROLASE ACTIVATOR ENVC"/>
    <property type="match status" value="1"/>
</dbReference>
<reference evidence="4 5" key="1">
    <citation type="journal article" date="2011" name="Stand. Genomic Sci.">
        <title>Genome sequence of the moderately thermophilic halophile Flexistipes sinusarabici strain (MAS10).</title>
        <authorList>
            <person name="Lapidus A."/>
            <person name="Chertkov O."/>
            <person name="Nolan M."/>
            <person name="Lucas S."/>
            <person name="Hammon N."/>
            <person name="Deshpande S."/>
            <person name="Cheng J.F."/>
            <person name="Tapia R."/>
            <person name="Han C."/>
            <person name="Goodwin L."/>
            <person name="Pitluck S."/>
            <person name="Liolios K."/>
            <person name="Pagani I."/>
            <person name="Ivanova N."/>
            <person name="Huntemann M."/>
            <person name="Mavromatis K."/>
            <person name="Mikhailova N."/>
            <person name="Pati A."/>
            <person name="Chen A."/>
            <person name="Palaniappan K."/>
            <person name="Land M."/>
            <person name="Hauser L."/>
            <person name="Brambilla E.M."/>
            <person name="Rohde M."/>
            <person name="Abt B."/>
            <person name="Spring S."/>
            <person name="Goker M."/>
            <person name="Bristow J."/>
            <person name="Eisen J.A."/>
            <person name="Markowitz V."/>
            <person name="Hugenholtz P."/>
            <person name="Kyrpides N.C."/>
            <person name="Klenk H.P."/>
            <person name="Woyke T."/>
        </authorList>
    </citation>
    <scope>NUCLEOTIDE SEQUENCE [LARGE SCALE GENOMIC DNA]</scope>
    <source>
        <strain evidence="5">DSM 4947 / MAS 10</strain>
    </source>
</reference>
<organism evidence="4 5">
    <name type="scientific">Flexistipes sinusarabici (strain ATCC 49648 / DSM 4947 / MAS 10)</name>
    <dbReference type="NCBI Taxonomy" id="717231"/>
    <lineage>
        <taxon>Bacteria</taxon>
        <taxon>Pseudomonadati</taxon>
        <taxon>Deferribacterota</taxon>
        <taxon>Deferribacteres</taxon>
        <taxon>Deferribacterales</taxon>
        <taxon>Flexistipitaceae</taxon>
        <taxon>Flexistipes</taxon>
    </lineage>
</organism>
<dbReference type="SUPFAM" id="SSF51261">
    <property type="entry name" value="Duplicated hybrid motif"/>
    <property type="match status" value="1"/>
</dbReference>
<dbReference type="InterPro" id="IPR011055">
    <property type="entry name" value="Dup_hybrid_motif"/>
</dbReference>
<dbReference type="AlphaFoldDB" id="F8E5Z4"/>
<dbReference type="Pfam" id="PF01551">
    <property type="entry name" value="Peptidase_M23"/>
    <property type="match status" value="1"/>
</dbReference>
<dbReference type="GO" id="GO:0004222">
    <property type="term" value="F:metalloendopeptidase activity"/>
    <property type="evidence" value="ECO:0007669"/>
    <property type="project" value="TreeGrafter"/>
</dbReference>
<evidence type="ECO:0000313" key="4">
    <source>
        <dbReference type="EMBL" id="AEI15835.1"/>
    </source>
</evidence>
<dbReference type="RefSeq" id="WP_013887279.1">
    <property type="nucleotide sequence ID" value="NC_015672.1"/>
</dbReference>
<evidence type="ECO:0000256" key="2">
    <source>
        <dbReference type="SAM" id="Phobius"/>
    </source>
</evidence>
<evidence type="ECO:0000313" key="5">
    <source>
        <dbReference type="Proteomes" id="UP000006621"/>
    </source>
</evidence>
<dbReference type="EMBL" id="CP002858">
    <property type="protein sequence ID" value="AEI15835.1"/>
    <property type="molecule type" value="Genomic_DNA"/>
</dbReference>
<keyword evidence="2" id="KW-1133">Transmembrane helix</keyword>
<evidence type="ECO:0000259" key="3">
    <source>
        <dbReference type="Pfam" id="PF01551"/>
    </source>
</evidence>
<protein>
    <submittedName>
        <fullName evidence="4">Peptidase M23</fullName>
    </submittedName>
</protein>
<accession>F8E5Z4</accession>
<reference evidence="5" key="2">
    <citation type="submission" date="2011-06" db="EMBL/GenBank/DDBJ databases">
        <title>The complete genome of Flexistipes sinusarabici DSM 4947.</title>
        <authorList>
            <person name="Lucas S."/>
            <person name="Han J."/>
            <person name="Lapidus A."/>
            <person name="Bruce D."/>
            <person name="Goodwin L."/>
            <person name="Pitluck S."/>
            <person name="Peters L."/>
            <person name="Kyrpides N."/>
            <person name="Mavromatis K."/>
            <person name="Ivanova N."/>
            <person name="Mikhailova N."/>
            <person name="Chertkov O."/>
            <person name="Detter J.C."/>
            <person name="Tapia R."/>
            <person name="Han C."/>
            <person name="Land M."/>
            <person name="Hauser L."/>
            <person name="Markowitz V."/>
            <person name="Cheng J.-F."/>
            <person name="Hugenholtz P."/>
            <person name="Woyke T."/>
            <person name="Wu D."/>
            <person name="Spring S."/>
            <person name="Schroeder M."/>
            <person name="Brambilla E."/>
            <person name="Klenk H.-P."/>
            <person name="Eisen J.A."/>
        </authorList>
    </citation>
    <scope>NUCLEOTIDE SEQUENCE [LARGE SCALE GENOMIC DNA]</scope>
    <source>
        <strain evidence="5">DSM 4947 / MAS 10</strain>
    </source>
</reference>
<feature type="domain" description="M23ase beta-sheet core" evidence="3">
    <location>
        <begin position="202"/>
        <end position="296"/>
    </location>
</feature>
<dbReference type="HOGENOM" id="CLU_029425_2_4_0"/>
<gene>
    <name evidence="4" type="ordered locus">Flexsi_2214</name>
</gene>
<dbReference type="InterPro" id="IPR016047">
    <property type="entry name" value="M23ase_b-sheet_dom"/>
</dbReference>
<dbReference type="eggNOG" id="COG0739">
    <property type="taxonomic scope" value="Bacteria"/>
</dbReference>
<dbReference type="MEROPS" id="M23.009"/>
<dbReference type="PANTHER" id="PTHR21666">
    <property type="entry name" value="PEPTIDASE-RELATED"/>
    <property type="match status" value="1"/>
</dbReference>
<dbReference type="CDD" id="cd12797">
    <property type="entry name" value="M23_peptidase"/>
    <property type="match status" value="1"/>
</dbReference>
<dbReference type="STRING" id="717231.Flexsi_2214"/>
<sequence>MKRKLTLMIFDDDNLGKVKTRKIDLSVIKAISIAAILFVVISSVSFYLLFDLYSERQLMLSYKKENELLKLKIAEYADEVDEIQSKIVSIDKLENQVRTMASKSLKTKKVDLAVGGREVDLLRDFSAVAERKEKQFFEDLNETLMALDTQLEKREKSLAELVNFLEEQKLTMMATPSIKPVDGWYSSEFGYRISPFTGRRTFHEGLDIAANYGSPVKATANGIVIHAGYKPGYGRLVTIDHGFGYVTRYGHNSKILVNVGDRVKKGEVISKVGNTGRSTGPHCHYEVLINGIPVNPLKFINDIKLASNQ</sequence>